<comment type="similarity">
    <text evidence="2">Belongs to the TPS (TC 1.B.20) family.</text>
</comment>
<dbReference type="GO" id="GO:0098046">
    <property type="term" value="C:type V protein secretion system complex"/>
    <property type="evidence" value="ECO:0007669"/>
    <property type="project" value="TreeGrafter"/>
</dbReference>
<keyword evidence="3" id="KW-1134">Transmembrane beta strand</keyword>
<proteinExistence type="inferred from homology"/>
<dbReference type="InterPro" id="IPR035251">
    <property type="entry name" value="ShlB_POTRA"/>
</dbReference>
<sequence length="574" mass="62850">MEQGRKVRSRVLQWRLSVGVALAITGLQAPAWAQTVSPEQELLRQQERERVLREQQESTPDVRLQPATEDLGRLPVDESPCFTITTIALQGELADRFRWALAAADPRSNPATGRCLGTAGVDIVMKRVQNAIIERGYVTTRILAAPQDLKTGVLMLTVVPGRVNAIRFADGEGRTPTLWNAMPVTRGEVLNLRDIEQALENLQRVPTASVDIQIAPPADGAAAKPGESDLVISWKQARPVRVNLTLDDAGSQSTGKMQAGATVSVDNPAGLSDLFYVNVGRSLFNGSERGTDSWAAHYSVPLGGWLLGANASKYDYEQTVAGAFENYVYSGSSRNAELRLTRMLFRNAHAKTSMYARGWYRESDNFINDTEIEVQRRRMAGWELGLGHRHFIGKATLDVNLAYRKGTGAFNALRAPEEAFGEGTAHGRIYTADAQLVLPLQWGKQSLRYIGSWRAQWNRSPLVPQDRFSIGGRYTVRGFDGEMSLTGERGWLLRNEVGVPLGGGVEAYVAVDHGRVAGPSTARLLGDRLTGTALGLRGGTRHINWDAFVGSPLSKPRGFQTAYTTFGMNLGVSF</sequence>
<dbReference type="OrthoDB" id="290122at2"/>
<dbReference type="GO" id="GO:0008320">
    <property type="term" value="F:protein transmembrane transporter activity"/>
    <property type="evidence" value="ECO:0007669"/>
    <property type="project" value="TreeGrafter"/>
</dbReference>
<evidence type="ECO:0000256" key="6">
    <source>
        <dbReference type="ARBA" id="ARBA00023136"/>
    </source>
</evidence>
<dbReference type="Pfam" id="PF17287">
    <property type="entry name" value="POTRA_3"/>
    <property type="match status" value="1"/>
</dbReference>
<dbReference type="InterPro" id="IPR051544">
    <property type="entry name" value="TPS_OM_transporter"/>
</dbReference>
<dbReference type="RefSeq" id="WP_049429856.1">
    <property type="nucleotide sequence ID" value="NZ_CP154630.1"/>
</dbReference>
<dbReference type="Gene3D" id="3.10.20.310">
    <property type="entry name" value="membrane protein fhac"/>
    <property type="match status" value="1"/>
</dbReference>
<dbReference type="EMBL" id="RAUE01000029">
    <property type="protein sequence ID" value="MBA0312857.1"/>
    <property type="molecule type" value="Genomic_DNA"/>
</dbReference>
<evidence type="ECO:0000313" key="12">
    <source>
        <dbReference type="EMBL" id="MBA0312857.1"/>
    </source>
</evidence>
<dbReference type="InterPro" id="IPR013686">
    <property type="entry name" value="Polypept-transport_assoc_ShlB"/>
</dbReference>
<feature type="domain" description="ShlB POTRA" evidence="11">
    <location>
        <begin position="162"/>
        <end position="216"/>
    </location>
</feature>
<feature type="chain" id="PRO_5043155962" evidence="8">
    <location>
        <begin position="34"/>
        <end position="574"/>
    </location>
</feature>
<evidence type="ECO:0000256" key="2">
    <source>
        <dbReference type="ARBA" id="ARBA00009055"/>
    </source>
</evidence>
<dbReference type="PANTHER" id="PTHR34597">
    <property type="entry name" value="SLR1661 PROTEIN"/>
    <property type="match status" value="1"/>
</dbReference>
<comment type="caution">
    <text evidence="12">The sequence shown here is derived from an EMBL/GenBank/DDBJ whole genome shotgun (WGS) entry which is preliminary data.</text>
</comment>
<reference evidence="12" key="2">
    <citation type="journal article" date="2020" name="Front. Microbiol.">
        <title>Genetic Variants of the DSF Quorum Sensing System in Stenotrophomonas maltophilia Influence Virulence and Resistance Phenotypes Among Genotypically Diverse Clinical Isolates.</title>
        <authorList>
            <person name="Yero D."/>
            <person name="Huedo P."/>
            <person name="Conchillo-Sole O."/>
            <person name="Martinez-Servat S."/>
            <person name="Mamat U."/>
            <person name="Coves X."/>
            <person name="Llanas F."/>
            <person name="Roca I."/>
            <person name="Vila J."/>
            <person name="Schaible U.E."/>
            <person name="Daura X."/>
            <person name="Gibert I."/>
        </authorList>
    </citation>
    <scope>NUCLEOTIDE SEQUENCE</scope>
    <source>
        <strain evidence="12">OG156</strain>
    </source>
</reference>
<feature type="signal peptide" evidence="8">
    <location>
        <begin position="1"/>
        <end position="33"/>
    </location>
</feature>
<keyword evidence="7" id="KW-0998">Cell outer membrane</keyword>
<keyword evidence="5" id="KW-0406">Ion transport</keyword>
<dbReference type="GO" id="GO:0006811">
    <property type="term" value="P:monoatomic ion transport"/>
    <property type="evidence" value="ECO:0007669"/>
    <property type="project" value="UniProtKB-KW"/>
</dbReference>
<evidence type="ECO:0000256" key="1">
    <source>
        <dbReference type="ARBA" id="ARBA00004442"/>
    </source>
</evidence>
<dbReference type="PANTHER" id="PTHR34597:SF3">
    <property type="entry name" value="OUTER MEMBRANE TRANSPORTER CDIB"/>
    <property type="match status" value="1"/>
</dbReference>
<evidence type="ECO:0000256" key="5">
    <source>
        <dbReference type="ARBA" id="ARBA00023065"/>
    </source>
</evidence>
<dbReference type="InterPro" id="IPR027282">
    <property type="entry name" value="TPS"/>
</dbReference>
<keyword evidence="6" id="KW-0472">Membrane</keyword>
<evidence type="ECO:0000259" key="11">
    <source>
        <dbReference type="Pfam" id="PF17287"/>
    </source>
</evidence>
<organism evidence="12 13">
    <name type="scientific">Stenotrophomonas maltophilia</name>
    <name type="common">Pseudomonas maltophilia</name>
    <name type="synonym">Xanthomonas maltophilia</name>
    <dbReference type="NCBI Taxonomy" id="40324"/>
    <lineage>
        <taxon>Bacteria</taxon>
        <taxon>Pseudomonadati</taxon>
        <taxon>Pseudomonadota</taxon>
        <taxon>Gammaproteobacteria</taxon>
        <taxon>Lysobacterales</taxon>
        <taxon>Lysobacteraceae</taxon>
        <taxon>Stenotrophomonas</taxon>
        <taxon>Stenotrophomonas maltophilia group</taxon>
    </lineage>
</organism>
<comment type="subcellular location">
    <subcellularLocation>
        <location evidence="1">Cell outer membrane</location>
    </subcellularLocation>
</comment>
<evidence type="ECO:0000256" key="3">
    <source>
        <dbReference type="ARBA" id="ARBA00022452"/>
    </source>
</evidence>
<dbReference type="Pfam" id="PF03865">
    <property type="entry name" value="ShlB"/>
    <property type="match status" value="1"/>
</dbReference>
<reference evidence="12" key="1">
    <citation type="submission" date="2018-09" db="EMBL/GenBank/DDBJ databases">
        <authorList>
            <person name="Groschel M."/>
            <person name="Kohl T."/>
            <person name="Conchillo-Sole O."/>
            <person name="Mamat U."/>
            <person name="Yero D."/>
            <person name="Niemann S."/>
            <person name="Daura X."/>
            <person name="Gibert I."/>
        </authorList>
    </citation>
    <scope>NUCLEOTIDE SEQUENCE</scope>
    <source>
        <strain evidence="12">OG156</strain>
    </source>
</reference>
<keyword evidence="4" id="KW-0812">Transmembrane</keyword>
<evidence type="ECO:0000256" key="4">
    <source>
        <dbReference type="ARBA" id="ARBA00022692"/>
    </source>
</evidence>
<dbReference type="PIRSF" id="PIRSF029745">
    <property type="entry name" value="FhaC"/>
    <property type="match status" value="1"/>
</dbReference>
<keyword evidence="8" id="KW-0732">Signal</keyword>
<feature type="domain" description="Haemolysin activator HlyB C-terminal" evidence="9">
    <location>
        <begin position="226"/>
        <end position="538"/>
    </location>
</feature>
<gene>
    <name evidence="12" type="ORF">D7Y33_17895</name>
</gene>
<evidence type="ECO:0000259" key="9">
    <source>
        <dbReference type="Pfam" id="PF03865"/>
    </source>
</evidence>
<evidence type="ECO:0000259" key="10">
    <source>
        <dbReference type="Pfam" id="PF08479"/>
    </source>
</evidence>
<dbReference type="InterPro" id="IPR005565">
    <property type="entry name" value="Hemolysn_activator_HlyB_C"/>
</dbReference>
<dbReference type="AlphaFoldDB" id="A0A2J0SGD5"/>
<dbReference type="GO" id="GO:0046819">
    <property type="term" value="P:protein secretion by the type V secretion system"/>
    <property type="evidence" value="ECO:0007669"/>
    <property type="project" value="TreeGrafter"/>
</dbReference>
<name>A0A2J0SGD5_STEMA</name>
<keyword evidence="5" id="KW-0813">Transport</keyword>
<protein>
    <submittedName>
        <fullName evidence="12">ShlB/FhaC/HecB family hemolysin secretion/activation protein</fullName>
    </submittedName>
</protein>
<feature type="domain" description="Polypeptide-transport-associated ShlB-type" evidence="10">
    <location>
        <begin position="82"/>
        <end position="161"/>
    </location>
</feature>
<dbReference type="GO" id="GO:0009279">
    <property type="term" value="C:cell outer membrane"/>
    <property type="evidence" value="ECO:0007669"/>
    <property type="project" value="UniProtKB-SubCell"/>
</dbReference>
<dbReference type="Proteomes" id="UP000822271">
    <property type="component" value="Unassembled WGS sequence"/>
</dbReference>
<evidence type="ECO:0000256" key="8">
    <source>
        <dbReference type="SAM" id="SignalP"/>
    </source>
</evidence>
<accession>A0A2J0SGD5</accession>
<dbReference type="Gene3D" id="2.40.160.50">
    <property type="entry name" value="membrane protein fhac: a member of the omp85/tpsb transporter family"/>
    <property type="match status" value="1"/>
</dbReference>
<evidence type="ECO:0000313" key="13">
    <source>
        <dbReference type="Proteomes" id="UP000822271"/>
    </source>
</evidence>
<dbReference type="FunFam" id="2.40.160.50:FF:000009">
    <property type="entry name" value="Putative hemolysin activator protein"/>
    <property type="match status" value="1"/>
</dbReference>
<evidence type="ECO:0000256" key="7">
    <source>
        <dbReference type="ARBA" id="ARBA00023237"/>
    </source>
</evidence>
<dbReference type="Pfam" id="PF08479">
    <property type="entry name" value="POTRA_2"/>
    <property type="match status" value="1"/>
</dbReference>